<proteinExistence type="predicted"/>
<dbReference type="PANTHER" id="PTHR42305:SF1">
    <property type="entry name" value="MEMBRANE PROTEIN RV1733C-RELATED"/>
    <property type="match status" value="1"/>
</dbReference>
<keyword evidence="1" id="KW-1133">Transmembrane helix</keyword>
<evidence type="ECO:0000313" key="3">
    <source>
        <dbReference type="Proteomes" id="UP000292346"/>
    </source>
</evidence>
<feature type="transmembrane region" description="Helical" evidence="1">
    <location>
        <begin position="152"/>
        <end position="172"/>
    </location>
</feature>
<dbReference type="EMBL" id="SJJZ01000002">
    <property type="protein sequence ID" value="TCC08492.1"/>
    <property type="molecule type" value="Genomic_DNA"/>
</dbReference>
<name>A0A4R0HHQ5_9ACTN</name>
<keyword evidence="3" id="KW-1185">Reference proteome</keyword>
<evidence type="ECO:0000313" key="2">
    <source>
        <dbReference type="EMBL" id="TCC08492.1"/>
    </source>
</evidence>
<keyword evidence="1" id="KW-0472">Membrane</keyword>
<gene>
    <name evidence="2" type="ORF">E0H45_21705</name>
</gene>
<dbReference type="Proteomes" id="UP000292346">
    <property type="component" value="Unassembled WGS sequence"/>
</dbReference>
<evidence type="ECO:0000256" key="1">
    <source>
        <dbReference type="SAM" id="Phobius"/>
    </source>
</evidence>
<organism evidence="2 3">
    <name type="scientific">Kribbella soli</name>
    <dbReference type="NCBI Taxonomy" id="1124743"/>
    <lineage>
        <taxon>Bacteria</taxon>
        <taxon>Bacillati</taxon>
        <taxon>Actinomycetota</taxon>
        <taxon>Actinomycetes</taxon>
        <taxon>Propionibacteriales</taxon>
        <taxon>Kribbellaceae</taxon>
        <taxon>Kribbella</taxon>
    </lineage>
</organism>
<protein>
    <submittedName>
        <fullName evidence="2">Uncharacterized protein</fullName>
    </submittedName>
</protein>
<accession>A0A4R0HHQ5</accession>
<dbReference type="AlphaFoldDB" id="A0A4R0HHQ5"/>
<reference evidence="2 3" key="1">
    <citation type="submission" date="2019-02" db="EMBL/GenBank/DDBJ databases">
        <title>Kribbella capetownensis sp. nov. and Kribbella speibonae sp. nov., isolated from soil.</title>
        <authorList>
            <person name="Curtis S.M."/>
            <person name="Norton I."/>
            <person name="Everest G.J."/>
            <person name="Meyers P.R."/>
        </authorList>
    </citation>
    <scope>NUCLEOTIDE SEQUENCE [LARGE SCALE GENOMIC DNA]</scope>
    <source>
        <strain evidence="2 3">KCTC 29219</strain>
    </source>
</reference>
<dbReference type="OrthoDB" id="5190576at2"/>
<dbReference type="PANTHER" id="PTHR42305">
    <property type="entry name" value="MEMBRANE PROTEIN RV1733C-RELATED"/>
    <property type="match status" value="1"/>
</dbReference>
<sequence>MGTGKKRSGELWVLMLARRLGFRRNPLRRRSDRIEMAVLWCALMAALLLVPIGAAVGTSYRNASDASAERQRVSLHEVRARTLESTEGQVPTTPGNVLTRVQISYVDPSGLQRQGSTNVVIGTKADAEVTVWLNRAGDIVAAPRSRGDNAAVGSWIGILMVTGSWLLLWGAVRLARVPLDRRRAHDWAAEWLDVAPRWLRGQK</sequence>
<keyword evidence="1" id="KW-0812">Transmembrane</keyword>
<dbReference type="RefSeq" id="WP_131339977.1">
    <property type="nucleotide sequence ID" value="NZ_SJJZ01000002.1"/>
</dbReference>
<dbReference type="InterPro" id="IPR039708">
    <property type="entry name" value="MT1774/Rv1733c-like"/>
</dbReference>
<comment type="caution">
    <text evidence="2">The sequence shown here is derived from an EMBL/GenBank/DDBJ whole genome shotgun (WGS) entry which is preliminary data.</text>
</comment>